<comment type="caution">
    <text evidence="1">The sequence shown here is derived from an EMBL/GenBank/DDBJ whole genome shotgun (WGS) entry which is preliminary data.</text>
</comment>
<sequence>WFQQKRATRGVLYKEPVSVLKEATNQNKKVMWVFTDPGRCVKWCCPYGFIYVIVYLYTYVYA</sequence>
<feature type="non-terminal residue" evidence="1">
    <location>
        <position position="1"/>
    </location>
</feature>
<gene>
    <name evidence="1" type="ORF">KIPB_015011</name>
</gene>
<protein>
    <submittedName>
        <fullName evidence="1">Uncharacterized protein</fullName>
    </submittedName>
</protein>
<name>A0A9K3GQP9_9EUKA</name>
<dbReference type="EMBL" id="BDIP01008104">
    <property type="protein sequence ID" value="GIQ91663.1"/>
    <property type="molecule type" value="Genomic_DNA"/>
</dbReference>
<reference evidence="1 2" key="1">
    <citation type="journal article" date="2018" name="PLoS ONE">
        <title>The draft genome of Kipferlia bialata reveals reductive genome evolution in fornicate parasites.</title>
        <authorList>
            <person name="Tanifuji G."/>
            <person name="Takabayashi S."/>
            <person name="Kume K."/>
            <person name="Takagi M."/>
            <person name="Nakayama T."/>
            <person name="Kamikawa R."/>
            <person name="Inagaki Y."/>
            <person name="Hashimoto T."/>
        </authorList>
    </citation>
    <scope>NUCLEOTIDE SEQUENCE [LARGE SCALE GENOMIC DNA]</scope>
    <source>
        <strain evidence="1">NY0173</strain>
    </source>
</reference>
<keyword evidence="2" id="KW-1185">Reference proteome</keyword>
<proteinExistence type="predicted"/>
<dbReference type="AlphaFoldDB" id="A0A9K3GQP9"/>
<dbReference type="Proteomes" id="UP000265618">
    <property type="component" value="Unassembled WGS sequence"/>
</dbReference>
<accession>A0A9K3GQP9</accession>
<evidence type="ECO:0000313" key="1">
    <source>
        <dbReference type="EMBL" id="GIQ91663.1"/>
    </source>
</evidence>
<organism evidence="1 2">
    <name type="scientific">Kipferlia bialata</name>
    <dbReference type="NCBI Taxonomy" id="797122"/>
    <lineage>
        <taxon>Eukaryota</taxon>
        <taxon>Metamonada</taxon>
        <taxon>Carpediemonas-like organisms</taxon>
        <taxon>Kipferlia</taxon>
    </lineage>
</organism>
<evidence type="ECO:0000313" key="2">
    <source>
        <dbReference type="Proteomes" id="UP000265618"/>
    </source>
</evidence>